<feature type="region of interest" description="Disordered" evidence="1">
    <location>
        <begin position="615"/>
        <end position="646"/>
    </location>
</feature>
<dbReference type="OrthoDB" id="6352593at2759"/>
<feature type="region of interest" description="Disordered" evidence="1">
    <location>
        <begin position="538"/>
        <end position="568"/>
    </location>
</feature>
<feature type="compositionally biased region" description="Pro residues" evidence="1">
    <location>
        <begin position="736"/>
        <end position="750"/>
    </location>
</feature>
<dbReference type="STRING" id="35525.A0A0P5CZ67"/>
<evidence type="ECO:0000313" key="3">
    <source>
        <dbReference type="Proteomes" id="UP000076858"/>
    </source>
</evidence>
<keyword evidence="3" id="KW-1185">Reference proteome</keyword>
<feature type="region of interest" description="Disordered" evidence="1">
    <location>
        <begin position="680"/>
        <end position="757"/>
    </location>
</feature>
<sequence length="787" mass="88923">MEMDMIIPLNLNLRRKRESFEENEGSSPSKPILRPEQPKKTLPAFIEQRDKISKNLNPESYMQKPSNHHGNLKYTYIVEREDGEEISFPSHIIQYTKTEPQISYCENPHFVKGVFQSRKEMFDAADEDTKRTMHFIMNSNSASCKNREFSGRYRKWYVSKKVFVGKVTETENQPVSFATQWETDSEEESDYRDNRDYSMDFLPEPPPNLLNTKLISKVKINKVELPFFDDDDFLTSLISSQTKVKNEVALEPLKPETKDFQKECFDFVASLENSCEKRAVFGHEMEDMSDESSVFLRRNHEDKKEAINDGKEIQVKQSSPPSPSLEARKDTLQVGHEIKLEPSQSPVQFGRHFENKSTWKENNSNGNGKRCAPSPDWDEEWRSSRYQSSREGVRGTSPSERRDPRTSDIHVQMGDWEQIKECSDIGSMETTDLMALDAKRISLDERLELELGIKVDSEVPITATIPSPESTVEHFSWTFDSNGMSTSPVKRARGFGPKAAPLGPWILHCRNRALPAAPYIPPHLQSVLYQPLVRILPPKTENTTSEEVRTETNEEKKPDTQPEDLATPDEEVKKDWDKELKNLEAVASNLEVADETVLEALEEKLLLFETSNILQSGGESPSLEAKEDKNKVVKRGKRPKPPPVELKEAGKGILVMPRISLLDEESGSQKKAVIFADSVRPGYGTSSEDEDEHVRSPPPPVVQVTPLTETSPKKKMKKAKKEKIVEDDFDPVFDLLPPPPPPPGSPPPKVTIPVSSQSPLPQILSDATIVADALVASSPQLIESGAC</sequence>
<feature type="region of interest" description="Disordered" evidence="1">
    <location>
        <begin position="15"/>
        <end position="39"/>
    </location>
</feature>
<organism evidence="2 3">
    <name type="scientific">Daphnia magna</name>
    <dbReference type="NCBI Taxonomy" id="35525"/>
    <lineage>
        <taxon>Eukaryota</taxon>
        <taxon>Metazoa</taxon>
        <taxon>Ecdysozoa</taxon>
        <taxon>Arthropoda</taxon>
        <taxon>Crustacea</taxon>
        <taxon>Branchiopoda</taxon>
        <taxon>Diplostraca</taxon>
        <taxon>Cladocera</taxon>
        <taxon>Anomopoda</taxon>
        <taxon>Daphniidae</taxon>
        <taxon>Daphnia</taxon>
    </lineage>
</organism>
<name>A0A0P5CZ67_9CRUS</name>
<dbReference type="Proteomes" id="UP000076858">
    <property type="component" value="Unassembled WGS sequence"/>
</dbReference>
<feature type="compositionally biased region" description="Basic and acidic residues" evidence="1">
    <location>
        <begin position="304"/>
        <end position="314"/>
    </location>
</feature>
<feature type="compositionally biased region" description="Basic and acidic residues" evidence="1">
    <location>
        <begin position="399"/>
        <end position="408"/>
    </location>
</feature>
<accession>A0A0P5CZ67</accession>
<reference evidence="2 3" key="1">
    <citation type="submission" date="2016-03" db="EMBL/GenBank/DDBJ databases">
        <title>EvidentialGene: Evidence-directed Construction of Genes on Genomes.</title>
        <authorList>
            <person name="Gilbert D.G."/>
            <person name="Choi J.-H."/>
            <person name="Mockaitis K."/>
            <person name="Colbourne J."/>
            <person name="Pfrender M."/>
        </authorList>
    </citation>
    <scope>NUCLEOTIDE SEQUENCE [LARGE SCALE GENOMIC DNA]</scope>
    <source>
        <strain evidence="2 3">Xinb3</strain>
        <tissue evidence="2">Complete organism</tissue>
    </source>
</reference>
<gene>
    <name evidence="2" type="ORF">APZ42_027428</name>
</gene>
<evidence type="ECO:0000313" key="2">
    <source>
        <dbReference type="EMBL" id="KZS08738.1"/>
    </source>
</evidence>
<dbReference type="AlphaFoldDB" id="A0A0P5CZ67"/>
<feature type="region of interest" description="Disordered" evidence="1">
    <location>
        <begin position="357"/>
        <end position="408"/>
    </location>
</feature>
<evidence type="ECO:0000256" key="1">
    <source>
        <dbReference type="SAM" id="MobiDB-lite"/>
    </source>
</evidence>
<proteinExistence type="predicted"/>
<feature type="region of interest" description="Disordered" evidence="1">
    <location>
        <begin position="304"/>
        <end position="328"/>
    </location>
</feature>
<comment type="caution">
    <text evidence="2">The sequence shown here is derived from an EMBL/GenBank/DDBJ whole genome shotgun (WGS) entry which is preliminary data.</text>
</comment>
<dbReference type="EMBL" id="LRGB01002190">
    <property type="protein sequence ID" value="KZS08738.1"/>
    <property type="molecule type" value="Genomic_DNA"/>
</dbReference>
<protein>
    <submittedName>
        <fullName evidence="2">Uncharacterized protein</fullName>
    </submittedName>
</protein>
<feature type="compositionally biased region" description="Basic and acidic residues" evidence="1">
    <location>
        <begin position="546"/>
        <end position="560"/>
    </location>
</feature>